<sequence>MSRISASGSLEHGLSAGNGGRSRHRPGFAGEEEMDIEELQLLQVSEGAHRLTEMIDSWSKAPNIYKRSKDVARDILRGALDLQESLAMLAKLQDASKHMSKMERKKVANEAEFEEIGSSRRFSTEGNNMYRLQEPRLSVDGSSRDCVEELRRVIGESFYRQKLLSRSVEDERASSSRSLRFNPEDEFKEPFLQTKKREEEKLSSTKPPMYPMLDAKMPKMRKPQVMQKNMDPGKRTLEEIIDRMQLKGLLRSGQVEHTSTGSMVAEVSLPNRYTKCFNENDELPPIVIMKPMKPPNRERGEAKKEELQSQKTDTKLAESIQDEKLLGKGRMLSDKEERKEVKRMEKTKIEFFQKVKEFDANKQQQKEAFKNTKKLNDRQKPLLNAKKLEVKNDIKNIKAAKSPTKASKTLSKPQEKVTTTEAKRHLSSQTTRPQKHSSSTAPKCILEENPISSLKERKMMTTTTTTTSKLVKTSTITTTKAAKDGKKRKEDGKETKNLQETDTISTESNHLPDNDQTTEAKMDQKPCSKDDKTEYEENYCEAKPNIISESAAEAIHLPKKNKLISDDLKYILLSSQSFFVQAQELICPKHQPIYRRKNIESVDTTHAKLFLDCANELMTRKSLQNEQSRHPMLQSCIWSPALYHSLDHLLQEISNEFEKLTSYNAVNHSATTEDNLYVRLEKDLRNKDTLIDSMWDVGWLNLICVEEADQVVSSVEEEIIHCLIEELAMELVL</sequence>
<dbReference type="EMBL" id="JAGGNH010000009">
    <property type="protein sequence ID" value="KAJ0962576.1"/>
    <property type="molecule type" value="Genomic_DNA"/>
</dbReference>
<feature type="compositionally biased region" description="Polar residues" evidence="1">
    <location>
        <begin position="427"/>
        <end position="441"/>
    </location>
</feature>
<reference evidence="2" key="2">
    <citation type="journal article" date="2022" name="Hortic Res">
        <title>The genome of Dioscorea zingiberensis sheds light on the biosynthesis, origin and evolution of the medicinally important diosgenin saponins.</title>
        <authorList>
            <person name="Li Y."/>
            <person name="Tan C."/>
            <person name="Li Z."/>
            <person name="Guo J."/>
            <person name="Li S."/>
            <person name="Chen X."/>
            <person name="Wang C."/>
            <person name="Dai X."/>
            <person name="Yang H."/>
            <person name="Song W."/>
            <person name="Hou L."/>
            <person name="Xu J."/>
            <person name="Tong Z."/>
            <person name="Xu A."/>
            <person name="Yuan X."/>
            <person name="Wang W."/>
            <person name="Yang Q."/>
            <person name="Chen L."/>
            <person name="Sun Z."/>
            <person name="Wang K."/>
            <person name="Pan B."/>
            <person name="Chen J."/>
            <person name="Bao Y."/>
            <person name="Liu F."/>
            <person name="Qi X."/>
            <person name="Gang D.R."/>
            <person name="Wen J."/>
            <person name="Li J."/>
        </authorList>
    </citation>
    <scope>NUCLEOTIDE SEQUENCE</scope>
    <source>
        <strain evidence="2">Dzin_1.0</strain>
    </source>
</reference>
<feature type="region of interest" description="Disordered" evidence="1">
    <location>
        <begin position="356"/>
        <end position="531"/>
    </location>
</feature>
<dbReference type="AlphaFoldDB" id="A0A9D5BXU3"/>
<feature type="compositionally biased region" description="Basic and acidic residues" evidence="1">
    <location>
        <begin position="481"/>
        <end position="499"/>
    </location>
</feature>
<comment type="caution">
    <text evidence="2">The sequence shown here is derived from an EMBL/GenBank/DDBJ whole genome shotgun (WGS) entry which is preliminary data.</text>
</comment>
<feature type="region of interest" description="Disordered" evidence="1">
    <location>
        <begin position="1"/>
        <end position="27"/>
    </location>
</feature>
<organism evidence="2 3">
    <name type="scientific">Dioscorea zingiberensis</name>
    <dbReference type="NCBI Taxonomy" id="325984"/>
    <lineage>
        <taxon>Eukaryota</taxon>
        <taxon>Viridiplantae</taxon>
        <taxon>Streptophyta</taxon>
        <taxon>Embryophyta</taxon>
        <taxon>Tracheophyta</taxon>
        <taxon>Spermatophyta</taxon>
        <taxon>Magnoliopsida</taxon>
        <taxon>Liliopsida</taxon>
        <taxon>Dioscoreales</taxon>
        <taxon>Dioscoreaceae</taxon>
        <taxon>Dioscorea</taxon>
    </lineage>
</organism>
<feature type="compositionally biased region" description="Basic and acidic residues" evidence="1">
    <location>
        <begin position="510"/>
        <end position="531"/>
    </location>
</feature>
<feature type="compositionally biased region" description="Basic and acidic residues" evidence="1">
    <location>
        <begin position="356"/>
        <end position="396"/>
    </location>
</feature>
<evidence type="ECO:0000313" key="3">
    <source>
        <dbReference type="Proteomes" id="UP001085076"/>
    </source>
</evidence>
<dbReference type="Proteomes" id="UP001085076">
    <property type="component" value="Miscellaneous, Linkage group lg09"/>
</dbReference>
<dbReference type="PANTHER" id="PTHR34282:SF2">
    <property type="entry name" value="DUF3741 DOMAIN-CONTAINING PROTEIN"/>
    <property type="match status" value="1"/>
</dbReference>
<keyword evidence="3" id="KW-1185">Reference proteome</keyword>
<protein>
    <recommendedName>
        <fullName evidence="4">DUF4378 domain-containing protein</fullName>
    </recommendedName>
</protein>
<accession>A0A9D5BXU3</accession>
<dbReference type="OrthoDB" id="1079501at2759"/>
<feature type="compositionally biased region" description="Low complexity" evidence="1">
    <location>
        <begin position="399"/>
        <end position="412"/>
    </location>
</feature>
<feature type="compositionally biased region" description="Basic and acidic residues" evidence="1">
    <location>
        <begin position="182"/>
        <end position="203"/>
    </location>
</feature>
<feature type="compositionally biased region" description="Basic and acidic residues" evidence="1">
    <location>
        <begin position="295"/>
        <end position="316"/>
    </location>
</feature>
<feature type="compositionally biased region" description="Polar residues" evidence="1">
    <location>
        <begin position="500"/>
        <end position="509"/>
    </location>
</feature>
<proteinExistence type="predicted"/>
<evidence type="ECO:0008006" key="4">
    <source>
        <dbReference type="Google" id="ProtNLM"/>
    </source>
</evidence>
<evidence type="ECO:0000313" key="2">
    <source>
        <dbReference type="EMBL" id="KAJ0962576.1"/>
    </source>
</evidence>
<evidence type="ECO:0000256" key="1">
    <source>
        <dbReference type="SAM" id="MobiDB-lite"/>
    </source>
</evidence>
<feature type="compositionally biased region" description="Low complexity" evidence="1">
    <location>
        <begin position="460"/>
        <end position="480"/>
    </location>
</feature>
<feature type="region of interest" description="Disordered" evidence="1">
    <location>
        <begin position="165"/>
        <end position="214"/>
    </location>
</feature>
<dbReference type="PANTHER" id="PTHR34282">
    <property type="entry name" value="OS01G0228800 PROTEIN-RELATED"/>
    <property type="match status" value="1"/>
</dbReference>
<reference evidence="2" key="1">
    <citation type="submission" date="2021-03" db="EMBL/GenBank/DDBJ databases">
        <authorList>
            <person name="Li Z."/>
            <person name="Yang C."/>
        </authorList>
    </citation>
    <scope>NUCLEOTIDE SEQUENCE</scope>
    <source>
        <strain evidence="2">Dzin_1.0</strain>
        <tissue evidence="2">Leaf</tissue>
    </source>
</reference>
<name>A0A9D5BXU3_9LILI</name>
<gene>
    <name evidence="2" type="ORF">J5N97_027698</name>
</gene>
<feature type="region of interest" description="Disordered" evidence="1">
    <location>
        <begin position="286"/>
        <end position="316"/>
    </location>
</feature>